<evidence type="ECO:0000313" key="1">
    <source>
        <dbReference type="EMBL" id="KMK50702.1"/>
    </source>
</evidence>
<dbReference type="RefSeq" id="WP_047977689.1">
    <property type="nucleotide sequence ID" value="NZ_JWIZ01000076.1"/>
</dbReference>
<protein>
    <submittedName>
        <fullName evidence="1">Uncharacterized protein</fullName>
    </submittedName>
</protein>
<sequence>MIKAIAERFQHSFKVSHNQPPNRNFVIEIIKCVGYKRSVAHYFLQNIMDASGAFTCEQAFSFYNADITLPIFAGNRPLADKI</sequence>
<dbReference type="Proteomes" id="UP000036270">
    <property type="component" value="Unassembled WGS sequence"/>
</dbReference>
<proteinExistence type="predicted"/>
<dbReference type="EMBL" id="JWIZ01000076">
    <property type="protein sequence ID" value="KMK50702.1"/>
    <property type="molecule type" value="Genomic_DNA"/>
</dbReference>
<evidence type="ECO:0000313" key="2">
    <source>
        <dbReference type="Proteomes" id="UP000036270"/>
    </source>
</evidence>
<gene>
    <name evidence="1" type="ORF">RO21_10255</name>
</gene>
<dbReference type="AlphaFoldDB" id="A0A0J5S1G2"/>
<accession>A0A0J5S1G2</accession>
<name>A0A0J5S1G2_9PAST</name>
<keyword evidence="2" id="KW-1185">Reference proteome</keyword>
<reference evidence="1 2" key="1">
    <citation type="submission" date="2014-12" db="EMBL/GenBank/DDBJ databases">
        <title>Reclassification of Actinobacillus muris as Muribacter muris.</title>
        <authorList>
            <person name="Christensen H."/>
            <person name="Nicklas W."/>
            <person name="Bisgaard M."/>
        </authorList>
    </citation>
    <scope>NUCLEOTIDE SEQUENCE [LARGE SCALE GENOMIC DNA]</scope>
    <source>
        <strain evidence="1 2">Ackerman80-443D</strain>
    </source>
</reference>
<organism evidence="1 2">
    <name type="scientific">Muribacter muris</name>
    <dbReference type="NCBI Taxonomy" id="67855"/>
    <lineage>
        <taxon>Bacteria</taxon>
        <taxon>Pseudomonadati</taxon>
        <taxon>Pseudomonadota</taxon>
        <taxon>Gammaproteobacteria</taxon>
        <taxon>Pasteurellales</taxon>
        <taxon>Pasteurellaceae</taxon>
        <taxon>Muribacter</taxon>
    </lineage>
</organism>
<comment type="caution">
    <text evidence="1">The sequence shown here is derived from an EMBL/GenBank/DDBJ whole genome shotgun (WGS) entry which is preliminary data.</text>
</comment>